<sequence length="109" mass="11928">MDVALPCLALPCATLPMKSLCFNQASVCWTASVFLKFRPVRRTIPVPSTLESLDPVFFRCSHDHATINSSLTKLKGKLELTAVPINPNAAQAPGELHRYAEARGFTLCN</sequence>
<comment type="caution">
    <text evidence="1">The sequence shown here is derived from an EMBL/GenBank/DDBJ whole genome shotgun (WGS) entry which is preliminary data.</text>
</comment>
<accession>A0ACB9W7P4</accession>
<evidence type="ECO:0000313" key="2">
    <source>
        <dbReference type="Proteomes" id="UP001057452"/>
    </source>
</evidence>
<keyword evidence="2" id="KW-1185">Reference proteome</keyword>
<reference evidence="1" key="1">
    <citation type="submission" date="2022-05" db="EMBL/GenBank/DDBJ databases">
        <title>Chromosome-level genome of Chaenocephalus aceratus.</title>
        <authorList>
            <person name="Park H."/>
        </authorList>
    </citation>
    <scope>NUCLEOTIDE SEQUENCE</scope>
    <source>
        <strain evidence="1">KU_202001</strain>
    </source>
</reference>
<evidence type="ECO:0000313" key="1">
    <source>
        <dbReference type="EMBL" id="KAI4808696.1"/>
    </source>
</evidence>
<gene>
    <name evidence="1" type="ORF">KUCAC02_000744</name>
</gene>
<organism evidence="1 2">
    <name type="scientific">Chaenocephalus aceratus</name>
    <name type="common">Blackfin icefish</name>
    <name type="synonym">Chaenichthys aceratus</name>
    <dbReference type="NCBI Taxonomy" id="36190"/>
    <lineage>
        <taxon>Eukaryota</taxon>
        <taxon>Metazoa</taxon>
        <taxon>Chordata</taxon>
        <taxon>Craniata</taxon>
        <taxon>Vertebrata</taxon>
        <taxon>Euteleostomi</taxon>
        <taxon>Actinopterygii</taxon>
        <taxon>Neopterygii</taxon>
        <taxon>Teleostei</taxon>
        <taxon>Neoteleostei</taxon>
        <taxon>Acanthomorphata</taxon>
        <taxon>Eupercaria</taxon>
        <taxon>Perciformes</taxon>
        <taxon>Notothenioidei</taxon>
        <taxon>Channichthyidae</taxon>
        <taxon>Chaenocephalus</taxon>
    </lineage>
</organism>
<protein>
    <submittedName>
        <fullName evidence="1">Uncharacterized protein</fullName>
    </submittedName>
</protein>
<proteinExistence type="predicted"/>
<name>A0ACB9W7P4_CHAAC</name>
<dbReference type="Proteomes" id="UP001057452">
    <property type="component" value="Chromosome 18"/>
</dbReference>
<dbReference type="EMBL" id="CM043802">
    <property type="protein sequence ID" value="KAI4808696.1"/>
    <property type="molecule type" value="Genomic_DNA"/>
</dbReference>